<accession>A0A6M3JUC7</accession>
<organism evidence="1">
    <name type="scientific">viral metagenome</name>
    <dbReference type="NCBI Taxonomy" id="1070528"/>
    <lineage>
        <taxon>unclassified sequences</taxon>
        <taxon>metagenomes</taxon>
        <taxon>organismal metagenomes</taxon>
    </lineage>
</organism>
<dbReference type="AlphaFoldDB" id="A0A6M3JUC7"/>
<evidence type="ECO:0000313" key="1">
    <source>
        <dbReference type="EMBL" id="QJA73596.1"/>
    </source>
</evidence>
<gene>
    <name evidence="1" type="ORF">MM415A02301_0010</name>
</gene>
<proteinExistence type="predicted"/>
<name>A0A6M3JUC7_9ZZZZ</name>
<reference evidence="1" key="1">
    <citation type="submission" date="2020-03" db="EMBL/GenBank/DDBJ databases">
        <title>The deep terrestrial virosphere.</title>
        <authorList>
            <person name="Holmfeldt K."/>
            <person name="Nilsson E."/>
            <person name="Simone D."/>
            <person name="Lopez-Fernandez M."/>
            <person name="Wu X."/>
            <person name="de Brujin I."/>
            <person name="Lundin D."/>
            <person name="Andersson A."/>
            <person name="Bertilsson S."/>
            <person name="Dopson M."/>
        </authorList>
    </citation>
    <scope>NUCLEOTIDE SEQUENCE</scope>
    <source>
        <strain evidence="1">MM415A02301</strain>
    </source>
</reference>
<sequence>MDANKKPHIGGRKMRIVDLETFRKMPEGLVYSKYTPSYFEGLMIKGATWESDFLYQDLVGNVKNIGDFDLFDKLGQMRMDSNVGFPLDFNCMGRDGLFEEKQLYAIYEKEDIEGLIKRLQEALRDAFEEDANG</sequence>
<dbReference type="EMBL" id="MT142038">
    <property type="protein sequence ID" value="QJA73596.1"/>
    <property type="molecule type" value="Genomic_DNA"/>
</dbReference>
<protein>
    <submittedName>
        <fullName evidence="1">Uncharacterized protein</fullName>
    </submittedName>
</protein>